<dbReference type="Gene3D" id="3.30.1390.20">
    <property type="entry name" value="Ribosomal protein L30, ferredoxin-like fold domain"/>
    <property type="match status" value="1"/>
</dbReference>
<evidence type="ECO:0000256" key="3">
    <source>
        <dbReference type="ARBA" id="ARBA00022980"/>
    </source>
</evidence>
<gene>
    <name evidence="5 7" type="primary">rpmD</name>
    <name evidence="7" type="ORF">Q4F26_05595</name>
</gene>
<dbReference type="PANTHER" id="PTHR15892">
    <property type="entry name" value="MITOCHONDRIAL RIBOSOMAL PROTEIN L30"/>
    <property type="match status" value="1"/>
</dbReference>
<keyword evidence="4 5" id="KW-0687">Ribonucleoprotein</keyword>
<accession>A0AA43UD63</accession>
<dbReference type="CDD" id="cd01658">
    <property type="entry name" value="Ribosomal_L30"/>
    <property type="match status" value="1"/>
</dbReference>
<dbReference type="PANTHER" id="PTHR15892:SF2">
    <property type="entry name" value="LARGE RIBOSOMAL SUBUNIT PROTEIN UL30M"/>
    <property type="match status" value="1"/>
</dbReference>
<dbReference type="InterPro" id="IPR005996">
    <property type="entry name" value="Ribosomal_uL30_bac-type"/>
</dbReference>
<comment type="subunit">
    <text evidence="2 5">Part of the 50S ribosomal subunit.</text>
</comment>
<dbReference type="HAMAP" id="MF_01371_B">
    <property type="entry name" value="Ribosomal_uL30_B"/>
    <property type="match status" value="1"/>
</dbReference>
<feature type="domain" description="Large ribosomal subunit protein uL30-like ferredoxin-like fold" evidence="6">
    <location>
        <begin position="5"/>
        <end position="53"/>
    </location>
</feature>
<protein>
    <recommendedName>
        <fullName evidence="5">Large ribosomal subunit protein uL30</fullName>
    </recommendedName>
</protein>
<evidence type="ECO:0000256" key="5">
    <source>
        <dbReference type="HAMAP-Rule" id="MF_01371"/>
    </source>
</evidence>
<evidence type="ECO:0000256" key="1">
    <source>
        <dbReference type="ARBA" id="ARBA00007594"/>
    </source>
</evidence>
<dbReference type="PIRSF" id="PIRSF002211">
    <property type="entry name" value="Ribosomal_L30_bac-type"/>
    <property type="match status" value="1"/>
</dbReference>
<evidence type="ECO:0000256" key="2">
    <source>
        <dbReference type="ARBA" id="ARBA00011838"/>
    </source>
</evidence>
<dbReference type="SUPFAM" id="SSF55129">
    <property type="entry name" value="Ribosomal protein L30p/L7e"/>
    <property type="match status" value="1"/>
</dbReference>
<sequence length="59" mass="6671">MSNIEITLKRSVIGSSDKHKKIIKSLGLTKINQTRTYPDNQAIRGMIKHVSHLLEVKEA</sequence>
<dbReference type="GO" id="GO:0006412">
    <property type="term" value="P:translation"/>
    <property type="evidence" value="ECO:0007669"/>
    <property type="project" value="UniProtKB-UniRule"/>
</dbReference>
<dbReference type="GO" id="GO:0003735">
    <property type="term" value="F:structural constituent of ribosome"/>
    <property type="evidence" value="ECO:0007669"/>
    <property type="project" value="InterPro"/>
</dbReference>
<evidence type="ECO:0000256" key="4">
    <source>
        <dbReference type="ARBA" id="ARBA00023274"/>
    </source>
</evidence>
<evidence type="ECO:0000313" key="7">
    <source>
        <dbReference type="EMBL" id="MDO5457804.1"/>
    </source>
</evidence>
<organism evidence="7 8">
    <name type="scientific">Atopococcus tabaci</name>
    <dbReference type="NCBI Taxonomy" id="269774"/>
    <lineage>
        <taxon>Bacteria</taxon>
        <taxon>Bacillati</taxon>
        <taxon>Bacillota</taxon>
        <taxon>Bacilli</taxon>
        <taxon>Lactobacillales</taxon>
        <taxon>Carnobacteriaceae</taxon>
        <taxon>Atopococcus</taxon>
    </lineage>
</organism>
<comment type="caution">
    <text evidence="7">The sequence shown here is derived from an EMBL/GenBank/DDBJ whole genome shotgun (WGS) entry which is preliminary data.</text>
</comment>
<dbReference type="GO" id="GO:0022625">
    <property type="term" value="C:cytosolic large ribosomal subunit"/>
    <property type="evidence" value="ECO:0007669"/>
    <property type="project" value="TreeGrafter"/>
</dbReference>
<dbReference type="AlphaFoldDB" id="A0AA43UD63"/>
<dbReference type="Proteomes" id="UP001171751">
    <property type="component" value="Unassembled WGS sequence"/>
</dbReference>
<dbReference type="InterPro" id="IPR016082">
    <property type="entry name" value="Ribosomal_uL30_ferredoxin-like"/>
</dbReference>
<evidence type="ECO:0000259" key="6">
    <source>
        <dbReference type="Pfam" id="PF00327"/>
    </source>
</evidence>
<proteinExistence type="inferred from homology"/>
<reference evidence="7" key="1">
    <citation type="submission" date="2023-07" db="EMBL/GenBank/DDBJ databases">
        <title>Between Cages and Wild: Unraveling the Impact of Captivity on Animal Microbiomes and Antimicrobial Resistance.</title>
        <authorList>
            <person name="Schmartz G.P."/>
            <person name="Rehner J."/>
            <person name="Schuff M.J."/>
            <person name="Becker S.L."/>
            <person name="Kravczyk M."/>
            <person name="Gurevich A."/>
            <person name="Francke R."/>
            <person name="Mueller R."/>
            <person name="Keller V."/>
            <person name="Keller A."/>
        </authorList>
    </citation>
    <scope>NUCLEOTIDE SEQUENCE</scope>
    <source>
        <strain evidence="7">S39M_St_73</strain>
    </source>
</reference>
<dbReference type="EMBL" id="JAUNQW010000026">
    <property type="protein sequence ID" value="MDO5457804.1"/>
    <property type="molecule type" value="Genomic_DNA"/>
</dbReference>
<name>A0AA43UD63_9LACT</name>
<dbReference type="InterPro" id="IPR036919">
    <property type="entry name" value="Ribo_uL30_ferredoxin-like_sf"/>
</dbReference>
<dbReference type="NCBIfam" id="TIGR01308">
    <property type="entry name" value="rpmD_bact"/>
    <property type="match status" value="1"/>
</dbReference>
<keyword evidence="8" id="KW-1185">Reference proteome</keyword>
<comment type="similarity">
    <text evidence="1 5">Belongs to the universal ribosomal protein uL30 family.</text>
</comment>
<keyword evidence="3 5" id="KW-0689">Ribosomal protein</keyword>
<evidence type="ECO:0000313" key="8">
    <source>
        <dbReference type="Proteomes" id="UP001171751"/>
    </source>
</evidence>
<dbReference type="Pfam" id="PF00327">
    <property type="entry name" value="Ribosomal_L30"/>
    <property type="match status" value="1"/>
</dbReference>